<feature type="non-terminal residue" evidence="8">
    <location>
        <position position="1"/>
    </location>
</feature>
<keyword evidence="4 7" id="KW-1133">Transmembrane helix</keyword>
<evidence type="ECO:0000313" key="9">
    <source>
        <dbReference type="Proteomes" id="UP000712045"/>
    </source>
</evidence>
<proteinExistence type="inferred from homology"/>
<feature type="transmembrane region" description="Helical" evidence="7">
    <location>
        <begin position="35"/>
        <end position="54"/>
    </location>
</feature>
<dbReference type="Proteomes" id="UP000712045">
    <property type="component" value="Unassembled WGS sequence"/>
</dbReference>
<dbReference type="PROSITE" id="PS00456">
    <property type="entry name" value="NA_SOLUT_SYMP_1"/>
    <property type="match status" value="1"/>
</dbReference>
<accession>A0ABS2IB93</accession>
<dbReference type="InterPro" id="IPR038377">
    <property type="entry name" value="Na/Glc_symporter_sf"/>
</dbReference>
<evidence type="ECO:0000313" key="8">
    <source>
        <dbReference type="EMBL" id="MBM7059073.1"/>
    </source>
</evidence>
<dbReference type="Gene3D" id="1.20.1730.10">
    <property type="entry name" value="Sodium/glucose cotransporter"/>
    <property type="match status" value="1"/>
</dbReference>
<protein>
    <submittedName>
        <fullName evidence="8">Na+/galactose cotransporter</fullName>
    </submittedName>
</protein>
<dbReference type="InterPro" id="IPR018212">
    <property type="entry name" value="Na/solute_symporter_CS"/>
</dbReference>
<dbReference type="InterPro" id="IPR001734">
    <property type="entry name" value="Na/solute_symporter"/>
</dbReference>
<feature type="transmembrane region" description="Helical" evidence="7">
    <location>
        <begin position="66"/>
        <end position="84"/>
    </location>
</feature>
<evidence type="ECO:0000256" key="4">
    <source>
        <dbReference type="ARBA" id="ARBA00022989"/>
    </source>
</evidence>
<evidence type="ECO:0000256" key="3">
    <source>
        <dbReference type="ARBA" id="ARBA00022692"/>
    </source>
</evidence>
<evidence type="ECO:0000256" key="2">
    <source>
        <dbReference type="ARBA" id="ARBA00006434"/>
    </source>
</evidence>
<dbReference type="PROSITE" id="PS50283">
    <property type="entry name" value="NA_SOLUT_SYMP_3"/>
    <property type="match status" value="1"/>
</dbReference>
<name>A0ABS2IB93_9ACTN</name>
<reference evidence="8 9" key="1">
    <citation type="submission" date="2021-02" db="EMBL/GenBank/DDBJ databases">
        <title>Genome Streptomyces sp. RHZ10.</title>
        <authorList>
            <person name="Besaury L."/>
        </authorList>
    </citation>
    <scope>NUCLEOTIDE SEQUENCE [LARGE SCALE GENOMIC DNA]</scope>
    <source>
        <strain evidence="8 9">RHZ10</strain>
    </source>
</reference>
<dbReference type="EMBL" id="JAFEUF010000603">
    <property type="protein sequence ID" value="MBM7059073.1"/>
    <property type="molecule type" value="Genomic_DNA"/>
</dbReference>
<keyword evidence="5 7" id="KW-0472">Membrane</keyword>
<evidence type="ECO:0000256" key="7">
    <source>
        <dbReference type="SAM" id="Phobius"/>
    </source>
</evidence>
<dbReference type="Pfam" id="PF00474">
    <property type="entry name" value="SSF"/>
    <property type="match status" value="1"/>
</dbReference>
<feature type="non-terminal residue" evidence="8">
    <location>
        <position position="86"/>
    </location>
</feature>
<comment type="similarity">
    <text evidence="2 6">Belongs to the sodium:solute symporter (SSF) (TC 2.A.21) family.</text>
</comment>
<comment type="subcellular location">
    <subcellularLocation>
        <location evidence="1">Membrane</location>
        <topology evidence="1">Multi-pass membrane protein</topology>
    </subcellularLocation>
</comment>
<organism evidence="8 9">
    <name type="scientific">Streptomyces durocortorensis</name>
    <dbReference type="NCBI Taxonomy" id="2811104"/>
    <lineage>
        <taxon>Bacteria</taxon>
        <taxon>Bacillati</taxon>
        <taxon>Actinomycetota</taxon>
        <taxon>Actinomycetes</taxon>
        <taxon>Kitasatosporales</taxon>
        <taxon>Streptomycetaceae</taxon>
        <taxon>Streptomyces</taxon>
    </lineage>
</organism>
<gene>
    <name evidence="8" type="ORF">JS521_36215</name>
</gene>
<evidence type="ECO:0000256" key="6">
    <source>
        <dbReference type="RuleBase" id="RU362091"/>
    </source>
</evidence>
<comment type="caution">
    <text evidence="8">The sequence shown here is derived from an EMBL/GenBank/DDBJ whole genome shotgun (WGS) entry which is preliminary data.</text>
</comment>
<keyword evidence="9" id="KW-1185">Reference proteome</keyword>
<evidence type="ECO:0000256" key="1">
    <source>
        <dbReference type="ARBA" id="ARBA00004141"/>
    </source>
</evidence>
<keyword evidence="3 7" id="KW-0812">Transmembrane</keyword>
<sequence>PAHLVNGISFASAQILIAGANLFLLASVVNLLLGWPLWVSIIVAAAVVLSYTALGGLSAAIYNEVLQFFVIVAALLPLTIVGLVKV</sequence>
<feature type="transmembrane region" description="Helical" evidence="7">
    <location>
        <begin position="7"/>
        <end position="29"/>
    </location>
</feature>
<evidence type="ECO:0000256" key="5">
    <source>
        <dbReference type="ARBA" id="ARBA00023136"/>
    </source>
</evidence>